<evidence type="ECO:0000313" key="2">
    <source>
        <dbReference type="Proteomes" id="UP000070346"/>
    </source>
</evidence>
<dbReference type="OrthoDB" id="1708031at2"/>
<reference evidence="1 2" key="1">
    <citation type="submission" date="2016-02" db="EMBL/GenBank/DDBJ databases">
        <title>Complete Genome Sequences of Lactobacillus johnsonii Strain W1.</title>
        <authorList>
            <person name="Sun Y."/>
            <person name="Wu X."/>
        </authorList>
    </citation>
    <scope>NUCLEOTIDE SEQUENCE [LARGE SCALE GENOMIC DNA]</scope>
    <source>
        <strain evidence="1 2">W1</strain>
    </source>
</reference>
<dbReference type="EMBL" id="LSNG01000005">
    <property type="protein sequence ID" value="KXN76893.1"/>
    <property type="molecule type" value="Genomic_DNA"/>
</dbReference>
<dbReference type="RefSeq" id="WP_061399877.1">
    <property type="nucleotide sequence ID" value="NZ_LSNG01000005.1"/>
</dbReference>
<name>A0A9X0LYM7_LACJH</name>
<organism evidence="1 2">
    <name type="scientific">Lactobacillus johnsonii</name>
    <dbReference type="NCBI Taxonomy" id="33959"/>
    <lineage>
        <taxon>Bacteria</taxon>
        <taxon>Bacillati</taxon>
        <taxon>Bacillota</taxon>
        <taxon>Bacilli</taxon>
        <taxon>Lactobacillales</taxon>
        <taxon>Lactobacillaceae</taxon>
        <taxon>Lactobacillus</taxon>
    </lineage>
</organism>
<evidence type="ECO:0000313" key="1">
    <source>
        <dbReference type="EMBL" id="KXN76893.1"/>
    </source>
</evidence>
<comment type="caution">
    <text evidence="1">The sequence shown here is derived from an EMBL/GenBank/DDBJ whole genome shotgun (WGS) entry which is preliminary data.</text>
</comment>
<proteinExistence type="predicted"/>
<dbReference type="AlphaFoldDB" id="A0A9X0LYM7"/>
<dbReference type="Proteomes" id="UP000070346">
    <property type="component" value="Unassembled WGS sequence"/>
</dbReference>
<sequence length="106" mass="12110">MTEINFNDIATEMAKILEEKNQAYGNSFDLTMDKWGTNVAGARIDDKINRIDGMLKDNNFIKNGEGLLDNLFDLAGYSFLLIRYCVNKGMVTEDQTRKYFKAPDNL</sequence>
<accession>A0A9X0LYM7</accession>
<gene>
    <name evidence="1" type="ORF">AYJ53_07455</name>
</gene>
<evidence type="ECO:0008006" key="3">
    <source>
        <dbReference type="Google" id="ProtNLM"/>
    </source>
</evidence>
<protein>
    <recommendedName>
        <fullName evidence="3">Nucleotide modification associated domain-containing protein</fullName>
    </recommendedName>
</protein>